<dbReference type="KEGG" id="nsl:BOX37_30000"/>
<dbReference type="AlphaFoldDB" id="A0A1J0VZK6"/>
<proteinExistence type="predicted"/>
<evidence type="ECO:0000313" key="3">
    <source>
        <dbReference type="EMBL" id="APE37458.1"/>
    </source>
</evidence>
<organism evidence="3 4">
    <name type="scientific">Nocardia mangyaensis</name>
    <dbReference type="NCBI Taxonomy" id="2213200"/>
    <lineage>
        <taxon>Bacteria</taxon>
        <taxon>Bacillati</taxon>
        <taxon>Actinomycetota</taxon>
        <taxon>Actinomycetes</taxon>
        <taxon>Mycobacteriales</taxon>
        <taxon>Nocardiaceae</taxon>
        <taxon>Nocardia</taxon>
    </lineage>
</organism>
<evidence type="ECO:0000313" key="4">
    <source>
        <dbReference type="Proteomes" id="UP000183810"/>
    </source>
</evidence>
<accession>A0A1J0VZK6</accession>
<sequence>MTRTLAKTLAAAGISCALLALGPTASAAAQPGSGSGTELVQSGSSTGSVGVDLPTAVLLCELTGGDYVIGASMANTHIGCYGGLFGKPRYLD</sequence>
<feature type="region of interest" description="Disordered" evidence="1">
    <location>
        <begin position="26"/>
        <end position="47"/>
    </location>
</feature>
<dbReference type="RefSeq" id="WP_071930623.1">
    <property type="nucleotide sequence ID" value="NZ_CP018082.1"/>
</dbReference>
<evidence type="ECO:0000256" key="1">
    <source>
        <dbReference type="SAM" id="MobiDB-lite"/>
    </source>
</evidence>
<protein>
    <submittedName>
        <fullName evidence="3">Uncharacterized protein</fullName>
    </submittedName>
</protein>
<keyword evidence="4" id="KW-1185">Reference proteome</keyword>
<feature type="signal peptide" evidence="2">
    <location>
        <begin position="1"/>
        <end position="27"/>
    </location>
</feature>
<evidence type="ECO:0000256" key="2">
    <source>
        <dbReference type="SAM" id="SignalP"/>
    </source>
</evidence>
<gene>
    <name evidence="3" type="ORF">BOX37_30000</name>
</gene>
<feature type="chain" id="PRO_5012881943" evidence="2">
    <location>
        <begin position="28"/>
        <end position="92"/>
    </location>
</feature>
<name>A0A1J0VZK6_9NOCA</name>
<reference evidence="3" key="1">
    <citation type="submission" date="2016-11" db="EMBL/GenBank/DDBJ databases">
        <authorList>
            <person name="Jaros S."/>
            <person name="Januszkiewicz K."/>
            <person name="Wedrychowicz H."/>
        </authorList>
    </citation>
    <scope>NUCLEOTIDE SEQUENCE [LARGE SCALE GENOMIC DNA]</scope>
    <source>
        <strain evidence="3">Y48</strain>
    </source>
</reference>
<dbReference type="Proteomes" id="UP000183810">
    <property type="component" value="Chromosome"/>
</dbReference>
<keyword evidence="2" id="KW-0732">Signal</keyword>
<dbReference type="EMBL" id="CP018082">
    <property type="protein sequence ID" value="APE37458.1"/>
    <property type="molecule type" value="Genomic_DNA"/>
</dbReference>